<accession>A0A1Y1XNW0</accession>
<reference evidence="2 3" key="2">
    <citation type="submission" date="2016-08" db="EMBL/GenBank/DDBJ databases">
        <title>Pervasive Adenine N6-methylation of Active Genes in Fungi.</title>
        <authorList>
            <consortium name="DOE Joint Genome Institute"/>
            <person name="Mondo S.J."/>
            <person name="Dannebaum R.O."/>
            <person name="Kuo R.C."/>
            <person name="Labutti K."/>
            <person name="Haridas S."/>
            <person name="Kuo A."/>
            <person name="Salamov A."/>
            <person name="Ahrendt S.R."/>
            <person name="Lipzen A."/>
            <person name="Sullivan W."/>
            <person name="Andreopoulos W.B."/>
            <person name="Clum A."/>
            <person name="Lindquist E."/>
            <person name="Daum C."/>
            <person name="Ramamoorthy G.K."/>
            <person name="Gryganskyi A."/>
            <person name="Culley D."/>
            <person name="Magnuson J.K."/>
            <person name="James T.Y."/>
            <person name="O'Malley M.A."/>
            <person name="Stajich J.E."/>
            <person name="Spatafora J.W."/>
            <person name="Visel A."/>
            <person name="Grigoriev I.V."/>
        </authorList>
    </citation>
    <scope>NUCLEOTIDE SEQUENCE [LARGE SCALE GENOMIC DNA]</scope>
    <source>
        <strain evidence="2 3">S4</strain>
    </source>
</reference>
<keyword evidence="1" id="KW-1133">Transmembrane helix</keyword>
<evidence type="ECO:0000313" key="3">
    <source>
        <dbReference type="Proteomes" id="UP000193944"/>
    </source>
</evidence>
<comment type="caution">
    <text evidence="2">The sequence shown here is derived from an EMBL/GenBank/DDBJ whole genome shotgun (WGS) entry which is preliminary data.</text>
</comment>
<keyword evidence="1" id="KW-0472">Membrane</keyword>
<dbReference type="EMBL" id="MCFG01000008">
    <property type="protein sequence ID" value="ORX87440.1"/>
    <property type="molecule type" value="Genomic_DNA"/>
</dbReference>
<reference evidence="2 3" key="1">
    <citation type="submission" date="2016-08" db="EMBL/GenBank/DDBJ databases">
        <title>A Parts List for Fungal Cellulosomes Revealed by Comparative Genomics.</title>
        <authorList>
            <consortium name="DOE Joint Genome Institute"/>
            <person name="Haitjema C.H."/>
            <person name="Gilmore S.P."/>
            <person name="Henske J.K."/>
            <person name="Solomon K.V."/>
            <person name="De Groot R."/>
            <person name="Kuo A."/>
            <person name="Mondo S.J."/>
            <person name="Salamov A.A."/>
            <person name="Labutti K."/>
            <person name="Zhao Z."/>
            <person name="Chiniquy J."/>
            <person name="Barry K."/>
            <person name="Brewer H.M."/>
            <person name="Purvine S.O."/>
            <person name="Wright A.T."/>
            <person name="Boxma B."/>
            <person name="Van Alen T."/>
            <person name="Hackstein J.H."/>
            <person name="Baker S.E."/>
            <person name="Grigoriev I.V."/>
            <person name="O'Malley M.A."/>
        </authorList>
    </citation>
    <scope>NUCLEOTIDE SEQUENCE [LARGE SCALE GENOMIC DNA]</scope>
    <source>
        <strain evidence="2 3">S4</strain>
    </source>
</reference>
<dbReference type="AlphaFoldDB" id="A0A1Y1XNW0"/>
<keyword evidence="3" id="KW-1185">Reference proteome</keyword>
<gene>
    <name evidence="2" type="ORF">BCR32DRAFT_240109</name>
</gene>
<keyword evidence="1" id="KW-0812">Transmembrane</keyword>
<evidence type="ECO:0000256" key="1">
    <source>
        <dbReference type="SAM" id="Phobius"/>
    </source>
</evidence>
<name>A0A1Y1XNW0_9FUNG</name>
<evidence type="ECO:0000313" key="2">
    <source>
        <dbReference type="EMBL" id="ORX87440.1"/>
    </source>
</evidence>
<dbReference type="Proteomes" id="UP000193944">
    <property type="component" value="Unassembled WGS sequence"/>
</dbReference>
<organism evidence="2 3">
    <name type="scientific">Anaeromyces robustus</name>
    <dbReference type="NCBI Taxonomy" id="1754192"/>
    <lineage>
        <taxon>Eukaryota</taxon>
        <taxon>Fungi</taxon>
        <taxon>Fungi incertae sedis</taxon>
        <taxon>Chytridiomycota</taxon>
        <taxon>Chytridiomycota incertae sedis</taxon>
        <taxon>Neocallimastigomycetes</taxon>
        <taxon>Neocallimastigales</taxon>
        <taxon>Neocallimastigaceae</taxon>
        <taxon>Anaeromyces</taxon>
    </lineage>
</organism>
<protein>
    <submittedName>
        <fullName evidence="2">Uncharacterized protein</fullName>
    </submittedName>
</protein>
<feature type="transmembrane region" description="Helical" evidence="1">
    <location>
        <begin position="62"/>
        <end position="85"/>
    </location>
</feature>
<feature type="transmembrane region" description="Helical" evidence="1">
    <location>
        <begin position="32"/>
        <end position="56"/>
    </location>
</feature>
<proteinExistence type="predicted"/>
<sequence>MIILNAPFQPKSNISYETLKRKSGFYKPKDRVSILTISGCLLFIAQLISLILFNILKETGTSFWFILSTRILLTDGCVYLIVFLFKRENINNQDVTMLSPITPSNPNSSSLTLTSNRTICCNDSPTTIHSSSMILNSGIDINESLTTENSLINKSVIDIFNDSNVSIMNLFKDSNKPTINTDIGINTSNINNFTSPMTTKNISI</sequence>